<name>A0A1G7DL88_9FLAO</name>
<dbReference type="Proteomes" id="UP000198517">
    <property type="component" value="Unassembled WGS sequence"/>
</dbReference>
<dbReference type="EMBL" id="FNAS01000011">
    <property type="protein sequence ID" value="SDE52279.1"/>
    <property type="molecule type" value="Genomic_DNA"/>
</dbReference>
<dbReference type="InterPro" id="IPR003488">
    <property type="entry name" value="DprA"/>
</dbReference>
<organism evidence="3 4">
    <name type="scientific">Riemerella columbipharyngis</name>
    <dbReference type="NCBI Taxonomy" id="1071918"/>
    <lineage>
        <taxon>Bacteria</taxon>
        <taxon>Pseudomonadati</taxon>
        <taxon>Bacteroidota</taxon>
        <taxon>Flavobacteriia</taxon>
        <taxon>Flavobacteriales</taxon>
        <taxon>Weeksellaceae</taxon>
        <taxon>Riemerella</taxon>
    </lineage>
</organism>
<dbReference type="SUPFAM" id="SSF102405">
    <property type="entry name" value="MCP/YpsA-like"/>
    <property type="match status" value="1"/>
</dbReference>
<dbReference type="Gene3D" id="3.40.50.450">
    <property type="match status" value="1"/>
</dbReference>
<dbReference type="Pfam" id="PF02481">
    <property type="entry name" value="DNA_processg_A"/>
    <property type="match status" value="1"/>
</dbReference>
<keyword evidence="4" id="KW-1185">Reference proteome</keyword>
<dbReference type="STRING" id="1071918.SAMN05421544_11165"/>
<evidence type="ECO:0000313" key="3">
    <source>
        <dbReference type="EMBL" id="SDE52279.1"/>
    </source>
</evidence>
<evidence type="ECO:0000313" key="4">
    <source>
        <dbReference type="Proteomes" id="UP000198517"/>
    </source>
</evidence>
<feature type="domain" description="Smf/DprA SLOG" evidence="2">
    <location>
        <begin position="83"/>
        <end position="287"/>
    </location>
</feature>
<protein>
    <submittedName>
        <fullName evidence="3">DNA processing protein</fullName>
    </submittedName>
</protein>
<proteinExistence type="inferred from homology"/>
<dbReference type="RefSeq" id="WP_092736963.1">
    <property type="nucleotide sequence ID" value="NZ_FNAS01000011.1"/>
</dbReference>
<evidence type="ECO:0000256" key="1">
    <source>
        <dbReference type="ARBA" id="ARBA00006525"/>
    </source>
</evidence>
<dbReference type="OrthoDB" id="9785707at2"/>
<dbReference type="AlphaFoldDB" id="A0A1G7DL88"/>
<comment type="similarity">
    <text evidence="1">Belongs to the DprA/Smf family.</text>
</comment>
<dbReference type="PANTHER" id="PTHR43022:SF1">
    <property type="entry name" value="PROTEIN SMF"/>
    <property type="match status" value="1"/>
</dbReference>
<dbReference type="NCBIfam" id="TIGR00732">
    <property type="entry name" value="dprA"/>
    <property type="match status" value="1"/>
</dbReference>
<dbReference type="PANTHER" id="PTHR43022">
    <property type="entry name" value="PROTEIN SMF"/>
    <property type="match status" value="1"/>
</dbReference>
<dbReference type="GO" id="GO:0009294">
    <property type="term" value="P:DNA-mediated transformation"/>
    <property type="evidence" value="ECO:0007669"/>
    <property type="project" value="InterPro"/>
</dbReference>
<dbReference type="InterPro" id="IPR057666">
    <property type="entry name" value="DrpA_SLOG"/>
</dbReference>
<reference evidence="3 4" key="1">
    <citation type="submission" date="2016-10" db="EMBL/GenBank/DDBJ databases">
        <authorList>
            <person name="de Groot N.N."/>
        </authorList>
    </citation>
    <scope>NUCLEOTIDE SEQUENCE [LARGE SCALE GENOMIC DNA]</scope>
    <source>
        <strain evidence="3 4">DSM 24015</strain>
    </source>
</reference>
<evidence type="ECO:0000259" key="2">
    <source>
        <dbReference type="Pfam" id="PF02481"/>
    </source>
</evidence>
<gene>
    <name evidence="3" type="ORF">SAMN05421544_11165</name>
</gene>
<sequence length="364" mass="40585">MEEVLYSIALRKTPNVGNILFKTMVDAVGSAKEVWNMSKKDLIGLFRIGNSTVRHIGNASCLSFAEKEIAFCEQHQIKIRLRHRGELPFLLDECYDAPAILYQRGEYDSGCENISIVGTRNATAYGKSFLGEFVPLLKNKNIQIISGLALGIDGLAHQIALDNDIKTSAVLAHGLHLIYPAKHRELADKILNSGGALFSEFNSSDKPDREHFLQRNRIVAGLSQNLIVVETAFAGGSMSTVSFANQYNREVYALPGRLNDKCSQGCNLIIFQNKAKTIPSIKALIKDIGLNSAPKTMELFPNKDLNLRGLQKDIYEIIKDQPNIFLDDIAERLNENSFKILPILLELELLELVACNSGRQYYIK</sequence>
<accession>A0A1G7DL88</accession>